<keyword evidence="13" id="KW-0862">Zinc</keyword>
<dbReference type="PROSITE" id="PS00169">
    <property type="entry name" value="D_ALA_DEHYDRATASE"/>
    <property type="match status" value="1"/>
</dbReference>
<feature type="binding site" evidence="13">
    <location>
        <position position="121"/>
    </location>
    <ligand>
        <name>Zn(2+)</name>
        <dbReference type="ChEBI" id="CHEBI:29105"/>
        <note>catalytic</note>
    </ligand>
</feature>
<dbReference type="PIRSF" id="PIRSF001415">
    <property type="entry name" value="Porphbilin_synth"/>
    <property type="match status" value="1"/>
</dbReference>
<comment type="similarity">
    <text evidence="2 16">Belongs to the ALAD family.</text>
</comment>
<evidence type="ECO:0000256" key="13">
    <source>
        <dbReference type="PIRSR" id="PIRSR001415-3"/>
    </source>
</evidence>
<dbReference type="GO" id="GO:0008270">
    <property type="term" value="F:zinc ion binding"/>
    <property type="evidence" value="ECO:0007669"/>
    <property type="project" value="TreeGrafter"/>
</dbReference>
<feature type="binding site" evidence="12">
    <location>
        <position position="206"/>
    </location>
    <ligand>
        <name>5-aminolevulinate</name>
        <dbReference type="ChEBI" id="CHEBI:356416"/>
        <label>1</label>
    </ligand>
</feature>
<comment type="pathway">
    <text evidence="1">Porphyrin-containing compound metabolism; protoporphyrin-IX biosynthesis; coproporphyrinogen-III from 5-aminolevulinate: step 1/4.</text>
</comment>
<keyword evidence="14" id="KW-0460">Magnesium</keyword>
<evidence type="ECO:0000256" key="6">
    <source>
        <dbReference type="ARBA" id="ARBA00023133"/>
    </source>
</evidence>
<evidence type="ECO:0000313" key="17">
    <source>
        <dbReference type="EMBL" id="BBH92436.1"/>
    </source>
</evidence>
<organism evidence="17">
    <name type="scientific">Thermogemmatispora argillosa</name>
    <dbReference type="NCBI Taxonomy" id="2045280"/>
    <lineage>
        <taxon>Bacteria</taxon>
        <taxon>Bacillati</taxon>
        <taxon>Chloroflexota</taxon>
        <taxon>Ktedonobacteria</taxon>
        <taxon>Thermogemmatisporales</taxon>
        <taxon>Thermogemmatisporaceae</taxon>
        <taxon>Thermogemmatispora</taxon>
    </lineage>
</organism>
<gene>
    <name evidence="17" type="ORF">KTA_06350</name>
</gene>
<evidence type="ECO:0000256" key="8">
    <source>
        <dbReference type="ARBA" id="ARBA00023244"/>
    </source>
</evidence>
<keyword evidence="7 15" id="KW-0456">Lyase</keyword>
<reference evidence="17" key="1">
    <citation type="submission" date="2018-12" db="EMBL/GenBank/DDBJ databases">
        <title>Novel natural products biosynthetic potential of the class Ktedonobacteria.</title>
        <authorList>
            <person name="Zheng Y."/>
            <person name="Saitou A."/>
            <person name="Wang C.M."/>
            <person name="Toyoda A."/>
            <person name="Minakuchi Y."/>
            <person name="Sekiguchi Y."/>
            <person name="Ueda K."/>
            <person name="Takano H."/>
            <person name="Sakai Y."/>
            <person name="Yokota A."/>
            <person name="Yabe S."/>
        </authorList>
    </citation>
    <scope>NUCLEOTIDE SEQUENCE</scope>
    <source>
        <strain evidence="17">A3-2</strain>
    </source>
</reference>
<dbReference type="GO" id="GO:0004655">
    <property type="term" value="F:porphobilinogen synthase activity"/>
    <property type="evidence" value="ECO:0007669"/>
    <property type="project" value="UniProtKB-EC"/>
</dbReference>
<accession>A0A455SXZ1</accession>
<dbReference type="PANTHER" id="PTHR11458:SF0">
    <property type="entry name" value="DELTA-AMINOLEVULINIC ACID DEHYDRATASE"/>
    <property type="match status" value="1"/>
</dbReference>
<dbReference type="GO" id="GO:0005829">
    <property type="term" value="C:cytosol"/>
    <property type="evidence" value="ECO:0007669"/>
    <property type="project" value="TreeGrafter"/>
</dbReference>
<dbReference type="PANTHER" id="PTHR11458">
    <property type="entry name" value="DELTA-AMINOLEVULINIC ACID DEHYDRATASE"/>
    <property type="match status" value="1"/>
</dbReference>
<feature type="active site" description="Schiff-base intermediate with substrate" evidence="11">
    <location>
        <position position="249"/>
    </location>
</feature>
<dbReference type="NCBIfam" id="NF006762">
    <property type="entry name" value="PRK09283.1"/>
    <property type="match status" value="1"/>
</dbReference>
<dbReference type="SUPFAM" id="SSF51569">
    <property type="entry name" value="Aldolase"/>
    <property type="match status" value="1"/>
</dbReference>
<sequence>MSQFPVTRLRRTRRTERLRGLVRETHLAVEQLIYPLFIAEGISEPRPVASMPGVVQWPLEQVAGEAERVAALGIPAVLLFGIPASKDEQGSQAYHPEGIIQRAIRRIKAAVPDLLVVTDVCLCEYTSHGHCGVIAGGEVQNDPSLELLARMALSHVEAGADIVAPSDMMDGRVGAIRRLLDERGFAQTPIMAYSAKYASGFYGPFREAAESAPQFGDRRSYQMDPANAREALREVDLDIAEGADIVMVKPALAYLDVIRRVREHCDLPVAAYNVSGEYAMIKAAAQQGWLEERRIVMEVLTGIRRAGADIIITYFAPEVARWLREG</sequence>
<feature type="active site" description="Schiff-base intermediate with substrate" evidence="11">
    <location>
        <position position="196"/>
    </location>
</feature>
<evidence type="ECO:0000256" key="1">
    <source>
        <dbReference type="ARBA" id="ARBA00004694"/>
    </source>
</evidence>
<dbReference type="PRINTS" id="PR00144">
    <property type="entry name" value="DALDHYDRTASE"/>
</dbReference>
<protein>
    <recommendedName>
        <fullName evidence="5 15">Delta-aminolevulinic acid dehydratase</fullName>
        <ecNumber evidence="4 15">4.2.1.24</ecNumber>
    </recommendedName>
</protein>
<dbReference type="SMART" id="SM01004">
    <property type="entry name" value="ALAD"/>
    <property type="match status" value="1"/>
</dbReference>
<feature type="binding site" evidence="12">
    <location>
        <position position="275"/>
    </location>
    <ligand>
        <name>5-aminolevulinate</name>
        <dbReference type="ChEBI" id="CHEBI:356416"/>
        <label>2</label>
    </ligand>
</feature>
<dbReference type="InterPro" id="IPR001731">
    <property type="entry name" value="ALAD"/>
</dbReference>
<evidence type="ECO:0000256" key="5">
    <source>
        <dbReference type="ARBA" id="ARBA00020771"/>
    </source>
</evidence>
<feature type="binding site" evidence="14">
    <location>
        <position position="234"/>
    </location>
    <ligand>
        <name>Mg(2+)</name>
        <dbReference type="ChEBI" id="CHEBI:18420"/>
    </ligand>
</feature>
<name>A0A455SXZ1_9CHLR</name>
<evidence type="ECO:0000256" key="11">
    <source>
        <dbReference type="PIRSR" id="PIRSR001415-1"/>
    </source>
</evidence>
<feature type="binding site" evidence="13">
    <location>
        <position position="123"/>
    </location>
    <ligand>
        <name>Zn(2+)</name>
        <dbReference type="ChEBI" id="CHEBI:29105"/>
        <note>catalytic</note>
    </ligand>
</feature>
<dbReference type="EMBL" id="AP019377">
    <property type="protein sequence ID" value="BBH92436.1"/>
    <property type="molecule type" value="Genomic_DNA"/>
</dbReference>
<keyword evidence="8 15" id="KW-0627">Porphyrin biosynthesis</keyword>
<feature type="binding site" evidence="13">
    <location>
        <position position="131"/>
    </location>
    <ligand>
        <name>Zn(2+)</name>
        <dbReference type="ChEBI" id="CHEBI:29105"/>
        <note>catalytic</note>
    </ligand>
</feature>
<evidence type="ECO:0000256" key="4">
    <source>
        <dbReference type="ARBA" id="ARBA00012053"/>
    </source>
</evidence>
<feature type="binding site" evidence="12">
    <location>
        <position position="314"/>
    </location>
    <ligand>
        <name>5-aminolevulinate</name>
        <dbReference type="ChEBI" id="CHEBI:356416"/>
        <label>2</label>
    </ligand>
</feature>
<comment type="catalytic activity">
    <reaction evidence="10 15">
        <text>2 5-aminolevulinate = porphobilinogen + 2 H2O + H(+)</text>
        <dbReference type="Rhea" id="RHEA:24064"/>
        <dbReference type="ChEBI" id="CHEBI:15377"/>
        <dbReference type="ChEBI" id="CHEBI:15378"/>
        <dbReference type="ChEBI" id="CHEBI:58126"/>
        <dbReference type="ChEBI" id="CHEBI:356416"/>
        <dbReference type="EC" id="4.2.1.24"/>
    </reaction>
</comment>
<feature type="binding site" evidence="12">
    <location>
        <position position="218"/>
    </location>
    <ligand>
        <name>5-aminolevulinate</name>
        <dbReference type="ChEBI" id="CHEBI:356416"/>
        <label>1</label>
    </ligand>
</feature>
<dbReference type="Gene3D" id="3.20.20.70">
    <property type="entry name" value="Aldolase class I"/>
    <property type="match status" value="1"/>
</dbReference>
<dbReference type="FunFam" id="3.20.20.70:FF:000019">
    <property type="entry name" value="Delta-aminolevulinic acid dehydratase"/>
    <property type="match status" value="1"/>
</dbReference>
<evidence type="ECO:0000256" key="7">
    <source>
        <dbReference type="ARBA" id="ARBA00023239"/>
    </source>
</evidence>
<dbReference type="AlphaFoldDB" id="A0A455SXZ1"/>
<dbReference type="InterPro" id="IPR030656">
    <property type="entry name" value="ALAD_AS"/>
</dbReference>
<evidence type="ECO:0000256" key="9">
    <source>
        <dbReference type="ARBA" id="ARBA00025628"/>
    </source>
</evidence>
<evidence type="ECO:0000256" key="15">
    <source>
        <dbReference type="RuleBase" id="RU000515"/>
    </source>
</evidence>
<dbReference type="EC" id="4.2.1.24" evidence="4 15"/>
<comment type="function">
    <text evidence="9">Catalyzes an early step in the biosynthesis of tetrapyrroles. Binds two molecules of 5-aminolevulinate per subunit, each at a distinct site, and catalyzes their condensation to form porphobilinogen.</text>
</comment>
<evidence type="ECO:0000256" key="3">
    <source>
        <dbReference type="ARBA" id="ARBA00011823"/>
    </source>
</evidence>
<proteinExistence type="inferred from homology"/>
<evidence type="ECO:0000256" key="2">
    <source>
        <dbReference type="ARBA" id="ARBA00008055"/>
    </source>
</evidence>
<evidence type="ECO:0000256" key="12">
    <source>
        <dbReference type="PIRSR" id="PIRSR001415-2"/>
    </source>
</evidence>
<dbReference type="InterPro" id="IPR013785">
    <property type="entry name" value="Aldolase_TIM"/>
</dbReference>
<evidence type="ECO:0000256" key="10">
    <source>
        <dbReference type="ARBA" id="ARBA00047651"/>
    </source>
</evidence>
<keyword evidence="6" id="KW-0350">Heme biosynthesis</keyword>
<dbReference type="CDD" id="cd00384">
    <property type="entry name" value="ALAD_PBGS"/>
    <property type="match status" value="1"/>
</dbReference>
<dbReference type="GO" id="GO:0006782">
    <property type="term" value="P:protoporphyrinogen IX biosynthetic process"/>
    <property type="evidence" value="ECO:0007669"/>
    <property type="project" value="UniProtKB-UniPathway"/>
</dbReference>
<keyword evidence="13" id="KW-0479">Metal-binding</keyword>
<evidence type="ECO:0000256" key="14">
    <source>
        <dbReference type="PIRSR" id="PIRSR001415-5"/>
    </source>
</evidence>
<evidence type="ECO:0000256" key="16">
    <source>
        <dbReference type="RuleBase" id="RU004161"/>
    </source>
</evidence>
<dbReference type="Pfam" id="PF00490">
    <property type="entry name" value="ALAD"/>
    <property type="match status" value="1"/>
</dbReference>
<dbReference type="UniPathway" id="UPA00251">
    <property type="reaction ID" value="UER00318"/>
</dbReference>
<comment type="subunit">
    <text evidence="3 15">Homooctamer.</text>
</comment>